<dbReference type="InterPro" id="IPR035979">
    <property type="entry name" value="RBD_domain_sf"/>
</dbReference>
<dbReference type="PROSITE" id="PS50102">
    <property type="entry name" value="RRM"/>
    <property type="match status" value="2"/>
</dbReference>
<dbReference type="Pfam" id="PF00076">
    <property type="entry name" value="RRM_1"/>
    <property type="match status" value="1"/>
</dbReference>
<proteinExistence type="predicted"/>
<dbReference type="GO" id="GO:0005743">
    <property type="term" value="C:mitochondrial inner membrane"/>
    <property type="evidence" value="ECO:0007669"/>
    <property type="project" value="TreeGrafter"/>
</dbReference>
<feature type="region of interest" description="Disordered" evidence="3">
    <location>
        <begin position="584"/>
        <end position="672"/>
    </location>
</feature>
<feature type="repeat" description="RCC1" evidence="2">
    <location>
        <begin position="158"/>
        <end position="227"/>
    </location>
</feature>
<dbReference type="Pfam" id="PF00415">
    <property type="entry name" value="RCC1"/>
    <property type="match status" value="4"/>
</dbReference>
<dbReference type="Gene3D" id="2.130.10.30">
    <property type="entry name" value="Regulator of chromosome condensation 1/beta-lactamase-inhibitor protein II"/>
    <property type="match status" value="2"/>
</dbReference>
<dbReference type="WBParaSite" id="GPLIN_001248800">
    <property type="protein sequence ID" value="GPLIN_001248800"/>
    <property type="gene ID" value="GPLIN_001248800"/>
</dbReference>
<dbReference type="PANTHER" id="PTHR46337:SF1">
    <property type="entry name" value="RCC1-LIKE G EXCHANGING FACTOR-LIKE PROTEIN"/>
    <property type="match status" value="1"/>
</dbReference>
<feature type="domain" description="RRM" evidence="4">
    <location>
        <begin position="678"/>
        <end position="752"/>
    </location>
</feature>
<dbReference type="PANTHER" id="PTHR46337">
    <property type="entry name" value="RCC1-LIKE G EXCHANGING FACTOR-LIKE PROTEIN"/>
    <property type="match status" value="1"/>
</dbReference>
<keyword evidence="5" id="KW-1185">Reference proteome</keyword>
<evidence type="ECO:0000256" key="2">
    <source>
        <dbReference type="PROSITE-ProRule" id="PRU00235"/>
    </source>
</evidence>
<dbReference type="GO" id="GO:0005085">
    <property type="term" value="F:guanyl-nucleotide exchange factor activity"/>
    <property type="evidence" value="ECO:0007669"/>
    <property type="project" value="TreeGrafter"/>
</dbReference>
<dbReference type="PROSITE" id="PS50012">
    <property type="entry name" value="RCC1_3"/>
    <property type="match status" value="4"/>
</dbReference>
<dbReference type="PROSITE" id="PS00626">
    <property type="entry name" value="RCC1_2"/>
    <property type="match status" value="1"/>
</dbReference>
<feature type="repeat" description="RCC1" evidence="2">
    <location>
        <begin position="345"/>
        <end position="396"/>
    </location>
</feature>
<evidence type="ECO:0000313" key="5">
    <source>
        <dbReference type="Proteomes" id="UP000050741"/>
    </source>
</evidence>
<reference evidence="5" key="2">
    <citation type="submission" date="2014-05" db="EMBL/GenBank/DDBJ databases">
        <title>The genome and life-stage specific transcriptomes of Globodera pallida elucidate key aspects of plant parasitism by a cyst nematode.</title>
        <authorList>
            <person name="Cotton J.A."/>
            <person name="Lilley C.J."/>
            <person name="Jones L.M."/>
            <person name="Kikuchi T."/>
            <person name="Reid A.J."/>
            <person name="Thorpe P."/>
            <person name="Tsai I.J."/>
            <person name="Beasley H."/>
            <person name="Blok V."/>
            <person name="Cock P.J.A."/>
            <person name="Van den Akker S.E."/>
            <person name="Holroyd N."/>
            <person name="Hunt M."/>
            <person name="Mantelin S."/>
            <person name="Naghra H."/>
            <person name="Pain A."/>
            <person name="Palomares-Rius J.E."/>
            <person name="Zarowiecki M."/>
            <person name="Berriman M."/>
            <person name="Jones J.T."/>
            <person name="Urwin P.E."/>
        </authorList>
    </citation>
    <scope>NUCLEOTIDE SEQUENCE [LARGE SCALE GENOMIC DNA]</scope>
    <source>
        <strain evidence="5">Lindley</strain>
    </source>
</reference>
<dbReference type="SUPFAM" id="SSF50985">
    <property type="entry name" value="RCC1/BLIP-II"/>
    <property type="match status" value="1"/>
</dbReference>
<dbReference type="PRINTS" id="PR00633">
    <property type="entry name" value="RCCNDNSATION"/>
</dbReference>
<evidence type="ECO:0000256" key="3">
    <source>
        <dbReference type="SAM" id="MobiDB-lite"/>
    </source>
</evidence>
<dbReference type="Proteomes" id="UP000050741">
    <property type="component" value="Unassembled WGS sequence"/>
</dbReference>
<evidence type="ECO:0000259" key="4">
    <source>
        <dbReference type="PROSITE" id="PS50102"/>
    </source>
</evidence>
<dbReference type="InterPro" id="IPR009091">
    <property type="entry name" value="RCC1/BLIP-II"/>
</dbReference>
<dbReference type="InterPro" id="IPR000408">
    <property type="entry name" value="Reg_chr_condens"/>
</dbReference>
<dbReference type="Gene3D" id="3.30.70.330">
    <property type="match status" value="2"/>
</dbReference>
<name>A0A183CHY2_GLOPA</name>
<dbReference type="GO" id="GO:0019843">
    <property type="term" value="F:rRNA binding"/>
    <property type="evidence" value="ECO:0007669"/>
    <property type="project" value="TreeGrafter"/>
</dbReference>
<dbReference type="InterPro" id="IPR053035">
    <property type="entry name" value="Mitochondrial_GEF_domain"/>
</dbReference>
<dbReference type="InterPro" id="IPR000504">
    <property type="entry name" value="RRM_dom"/>
</dbReference>
<reference evidence="5" key="1">
    <citation type="submission" date="2013-12" db="EMBL/GenBank/DDBJ databases">
        <authorList>
            <person name="Aslett M."/>
        </authorList>
    </citation>
    <scope>NUCLEOTIDE SEQUENCE [LARGE SCALE GENOMIC DNA]</scope>
    <source>
        <strain evidence="5">Lindley</strain>
    </source>
</reference>
<feature type="compositionally biased region" description="Polar residues" evidence="3">
    <location>
        <begin position="829"/>
        <end position="838"/>
    </location>
</feature>
<evidence type="ECO:0000313" key="6">
    <source>
        <dbReference type="WBParaSite" id="GPLIN_001248800"/>
    </source>
</evidence>
<keyword evidence="1" id="KW-0694">RNA-binding</keyword>
<accession>A0A183CHY2</accession>
<dbReference type="AlphaFoldDB" id="A0A183CHY2"/>
<protein>
    <submittedName>
        <fullName evidence="6">RRM domain-containing protein</fullName>
    </submittedName>
</protein>
<feature type="repeat" description="RCC1" evidence="2">
    <location>
        <begin position="292"/>
        <end position="344"/>
    </location>
</feature>
<dbReference type="InterPro" id="IPR012677">
    <property type="entry name" value="Nucleotide-bd_a/b_plait_sf"/>
</dbReference>
<dbReference type="SUPFAM" id="SSF54928">
    <property type="entry name" value="RNA-binding domain, RBD"/>
    <property type="match status" value="2"/>
</dbReference>
<feature type="repeat" description="RCC1" evidence="2">
    <location>
        <begin position="105"/>
        <end position="157"/>
    </location>
</feature>
<feature type="region of interest" description="Disordered" evidence="3">
    <location>
        <begin position="829"/>
        <end position="865"/>
    </location>
</feature>
<dbReference type="GO" id="GO:0070131">
    <property type="term" value="P:positive regulation of mitochondrial translation"/>
    <property type="evidence" value="ECO:0007669"/>
    <property type="project" value="TreeGrafter"/>
</dbReference>
<evidence type="ECO:0000256" key="1">
    <source>
        <dbReference type="PROSITE-ProRule" id="PRU00176"/>
    </source>
</evidence>
<feature type="domain" description="RRM" evidence="4">
    <location>
        <begin position="756"/>
        <end position="835"/>
    </location>
</feature>
<feature type="compositionally biased region" description="Polar residues" evidence="3">
    <location>
        <begin position="658"/>
        <end position="672"/>
    </location>
</feature>
<dbReference type="SMART" id="SM00360">
    <property type="entry name" value="RRM"/>
    <property type="match status" value="2"/>
</dbReference>
<organism evidence="5 6">
    <name type="scientific">Globodera pallida</name>
    <name type="common">Potato cyst nematode worm</name>
    <name type="synonym">Heterodera pallida</name>
    <dbReference type="NCBI Taxonomy" id="36090"/>
    <lineage>
        <taxon>Eukaryota</taxon>
        <taxon>Metazoa</taxon>
        <taxon>Ecdysozoa</taxon>
        <taxon>Nematoda</taxon>
        <taxon>Chromadorea</taxon>
        <taxon>Rhabditida</taxon>
        <taxon>Tylenchina</taxon>
        <taxon>Tylenchomorpha</taxon>
        <taxon>Tylenchoidea</taxon>
        <taxon>Heteroderidae</taxon>
        <taxon>Heteroderinae</taxon>
        <taxon>Globodera</taxon>
    </lineage>
</organism>
<reference evidence="6" key="3">
    <citation type="submission" date="2016-06" db="UniProtKB">
        <authorList>
            <consortium name="WormBaseParasite"/>
        </authorList>
    </citation>
    <scope>IDENTIFICATION</scope>
</reference>
<sequence length="937" mass="103184">MPGQALFWHIESKRILLPDECKRIRWISAGRMHSVVLTLTGEGKCRIFCIGTNTHGQCGSDPVATSPFVTHDKHNVLRSVAMPVDTEFLKVHACLDTTFALTSDGHLYAWGLGTDGQLGNGNNQMQWMPSLVGGDLADERIVHIGGSTDTLLAVSDKGDLFIWGQNEYGQLSAISEEPQVFYPMHVPFKVGKVIDAQATGSSCYCVAILKAEVFTWGCEHSVVLTLTGEGKCRIFCIGTNTHGQCGSDPVATSPFVTHDKHHVLRSVAMPVDTEFVKVHACLDTTFALTSDGHLYAWGLGTDGQLGNGNNQMQWMPSLVGGDLADERIVHIGGSTDTLLAVSDKGDLFIWGQNEYGQLSAISEEPQVFYPTHVPFKVGKVIDAQATGSSCIVCNSEGEVFTWGCEVLGFGPMVTKLERPMQLDPPLFASAAHESHRVKKVYAGGCAMGAVTDDGHMFSWGANRHGMLALSHRNHQHFPYQKRLGTPPLARIIRYFGHTMTPSKHEPEYVVVARSADEEAERIELPTNSEDNNTLGLQTLNALVFLNDIIPNFFRIDTSGTKFYPPSDGWADKVFVVLSQYQQPPESATKNAVKKSDQNAKRRKLMVESDDESLCNSCDSDAIDPMDGRKGVTNEATRNAAKRQQGASKQKRMMGKELVSQSADGTNEQQDGDTSNRIVDLLIMGLPFELTEDQLRVHFESFGKVVHCEIKTQRGHLSNRGFGFIQMGDLESQKRHHIIGDRECQVKIPFSKNALSSKIFVGRLRDGITPIELKKHFMEEAQKIDPDSSVTDVYIPRPFRSFAFVTFSTPVVAKELIKMGQVELKDSTVSISSAHSTRPQEAVHSALHHPSPFTPPHPANLPSDESYSSSDIYSTYGPTKWEYEEMAAASKRLTAPTSGIQQNRSAGPMFTGPIHQQLHQQPFNAYSASTSRCWQSNA</sequence>